<gene>
    <name evidence="5" type="ORF">PHSY_001552</name>
</gene>
<dbReference type="Proteomes" id="UP000014071">
    <property type="component" value="Unassembled WGS sequence"/>
</dbReference>
<dbReference type="PANTHER" id="PTHR32183">
    <property type="match status" value="1"/>
</dbReference>
<organism evidence="5 6">
    <name type="scientific">Pseudozyma hubeiensis (strain SY62)</name>
    <name type="common">Yeast</name>
    <dbReference type="NCBI Taxonomy" id="1305764"/>
    <lineage>
        <taxon>Eukaryota</taxon>
        <taxon>Fungi</taxon>
        <taxon>Dikarya</taxon>
        <taxon>Basidiomycota</taxon>
        <taxon>Ustilaginomycotina</taxon>
        <taxon>Ustilaginomycetes</taxon>
        <taxon>Ustilaginales</taxon>
        <taxon>Ustilaginaceae</taxon>
        <taxon>Pseudozyma</taxon>
    </lineage>
</organism>
<dbReference type="GeneID" id="24106849"/>
<protein>
    <submittedName>
        <fullName evidence="5">Thiopurine S-methyltransferase</fullName>
    </submittedName>
</protein>
<evidence type="ECO:0000256" key="1">
    <source>
        <dbReference type="ARBA" id="ARBA00022553"/>
    </source>
</evidence>
<dbReference type="OrthoDB" id="276151at2759"/>
<dbReference type="Pfam" id="PF05724">
    <property type="entry name" value="TPMT"/>
    <property type="match status" value="1"/>
</dbReference>
<sequence>MLRLLSITRFAHTTRCASTKRLTAHLSGFHHLVQPNEIKMASSLSKDDQIQNLRKLFADSDVPNDPKAWDKAWVDSTTPWDANKPQPALVELLQGAHDADTQVPDADGNPIPISQAIPKGDGTAVVPGCGRGYDAKVFAERGMTTYGVDISSAAVAAANKWLDDQNLSTDLDSRVNFAEADFFSLGSNKSVVSELSKPGQARLAYDYTFLCAIPPPLRTQWAETYTRLLQKDGMLIALVFPIQGDRPGGPPFSISPQLVRELLGSQKNADSSAAWKELAELKPKGPETRPDVERIMVWRRS</sequence>
<evidence type="ECO:0000313" key="6">
    <source>
        <dbReference type="Proteomes" id="UP000014071"/>
    </source>
</evidence>
<dbReference type="AlphaFoldDB" id="R9NYT0"/>
<dbReference type="GO" id="GO:0008757">
    <property type="term" value="F:S-adenosylmethionine-dependent methyltransferase activity"/>
    <property type="evidence" value="ECO:0007669"/>
    <property type="project" value="InterPro"/>
</dbReference>
<dbReference type="RefSeq" id="XP_012187570.1">
    <property type="nucleotide sequence ID" value="XM_012332180.1"/>
</dbReference>
<dbReference type="GO" id="GO:0032259">
    <property type="term" value="P:methylation"/>
    <property type="evidence" value="ECO:0007669"/>
    <property type="project" value="UniProtKB-KW"/>
</dbReference>
<keyword evidence="1" id="KW-0597">Phosphoprotein</keyword>
<evidence type="ECO:0000256" key="3">
    <source>
        <dbReference type="ARBA" id="ARBA00022679"/>
    </source>
</evidence>
<reference evidence="6" key="1">
    <citation type="journal article" date="2013" name="Genome Announc.">
        <title>Draft genome sequence of the basidiomycetous yeast-like fungus Pseudozyma hubeiensis SY62, which produces an abundant amount of the biosurfactant mannosylerythritol lipids.</title>
        <authorList>
            <person name="Konishi M."/>
            <person name="Hatada Y."/>
            <person name="Horiuchi J."/>
        </authorList>
    </citation>
    <scope>NUCLEOTIDE SEQUENCE [LARGE SCALE GENOMIC DNA]</scope>
    <source>
        <strain evidence="6">SY62</strain>
    </source>
</reference>
<dbReference type="HOGENOM" id="CLU_056435_7_0_1"/>
<dbReference type="PANTHER" id="PTHR32183:SF6">
    <property type="entry name" value="CYSTEINE SULFINATE DESULFINASE_CYSTEINE DESULFURASE AND RELATED ENZYMES"/>
    <property type="match status" value="1"/>
</dbReference>
<keyword evidence="4" id="KW-0949">S-adenosyl-L-methionine</keyword>
<evidence type="ECO:0000256" key="2">
    <source>
        <dbReference type="ARBA" id="ARBA00022603"/>
    </source>
</evidence>
<name>R9NYT0_PSEHS</name>
<evidence type="ECO:0000313" key="5">
    <source>
        <dbReference type="EMBL" id="GAC93983.1"/>
    </source>
</evidence>
<accession>R9NYT0</accession>
<keyword evidence="3 5" id="KW-0808">Transferase</keyword>
<dbReference type="InterPro" id="IPR029063">
    <property type="entry name" value="SAM-dependent_MTases_sf"/>
</dbReference>
<keyword evidence="6" id="KW-1185">Reference proteome</keyword>
<dbReference type="STRING" id="1305764.R9NYT0"/>
<dbReference type="Gene3D" id="3.40.50.150">
    <property type="entry name" value="Vaccinia Virus protein VP39"/>
    <property type="match status" value="1"/>
</dbReference>
<keyword evidence="2 5" id="KW-0489">Methyltransferase</keyword>
<dbReference type="SUPFAM" id="SSF53335">
    <property type="entry name" value="S-adenosyl-L-methionine-dependent methyltransferases"/>
    <property type="match status" value="1"/>
</dbReference>
<dbReference type="InterPro" id="IPR008854">
    <property type="entry name" value="TPMT"/>
</dbReference>
<evidence type="ECO:0000256" key="4">
    <source>
        <dbReference type="ARBA" id="ARBA00022691"/>
    </source>
</evidence>
<dbReference type="eggNOG" id="ENOG502QS1V">
    <property type="taxonomic scope" value="Eukaryota"/>
</dbReference>
<dbReference type="PROSITE" id="PS51585">
    <property type="entry name" value="SAM_MT_TPMT"/>
    <property type="match status" value="1"/>
</dbReference>
<dbReference type="EMBL" id="DF238780">
    <property type="protein sequence ID" value="GAC93983.1"/>
    <property type="molecule type" value="Genomic_DNA"/>
</dbReference>
<proteinExistence type="predicted"/>